<accession>A0ACC7VFC0</accession>
<evidence type="ECO:0000313" key="1">
    <source>
        <dbReference type="EMBL" id="MYL54148.1"/>
    </source>
</evidence>
<protein>
    <submittedName>
        <fullName evidence="1">Uncharacterized protein</fullName>
    </submittedName>
</protein>
<name>A0ACC7VFC0_9BACI</name>
<organism evidence="1 2">
    <name type="scientific">Pontibacillus yanchengensis</name>
    <dbReference type="NCBI Taxonomy" id="462910"/>
    <lineage>
        <taxon>Bacteria</taxon>
        <taxon>Bacillati</taxon>
        <taxon>Bacillota</taxon>
        <taxon>Bacilli</taxon>
        <taxon>Bacillales</taxon>
        <taxon>Bacillaceae</taxon>
        <taxon>Pontibacillus</taxon>
    </lineage>
</organism>
<proteinExistence type="predicted"/>
<gene>
    <name evidence="1" type="ORF">GLW08_12450</name>
</gene>
<reference evidence="1" key="1">
    <citation type="submission" date="2019-11" db="EMBL/GenBank/DDBJ databases">
        <title>Genome sequences of 17 halophilic strains isolated from different environments.</title>
        <authorList>
            <person name="Furrow R.E."/>
        </authorList>
    </citation>
    <scope>NUCLEOTIDE SEQUENCE</scope>
    <source>
        <strain evidence="1">22510_22_Filter</strain>
    </source>
</reference>
<keyword evidence="2" id="KW-1185">Reference proteome</keyword>
<evidence type="ECO:0000313" key="2">
    <source>
        <dbReference type="Proteomes" id="UP000466692"/>
    </source>
</evidence>
<dbReference type="Proteomes" id="UP000466692">
    <property type="component" value="Unassembled WGS sequence"/>
</dbReference>
<dbReference type="EMBL" id="WMEU01000003">
    <property type="protein sequence ID" value="MYL54148.1"/>
    <property type="molecule type" value="Genomic_DNA"/>
</dbReference>
<comment type="caution">
    <text evidence="1">The sequence shown here is derived from an EMBL/GenBank/DDBJ whole genome shotgun (WGS) entry which is preliminary data.</text>
</comment>
<sequence length="77" mass="8676">MSSRLRAYESVSDEKVTVSDEKVFKDTGAFVWAHDKVLKGHALGLYKGYSNRQFAPKDVAKRNQAAAVLHRLKNVLK</sequence>